<evidence type="ECO:0000313" key="2">
    <source>
        <dbReference type="EMBL" id="SDC11269.1"/>
    </source>
</evidence>
<gene>
    <name evidence="2" type="ORF">SAMN05421737_105196</name>
</gene>
<dbReference type="EMBL" id="FMYM01000005">
    <property type="protein sequence ID" value="SDC11269.1"/>
    <property type="molecule type" value="Genomic_DNA"/>
</dbReference>
<proteinExistence type="predicted"/>
<accession>A0A1G6IXS0</accession>
<keyword evidence="1" id="KW-0472">Membrane</keyword>
<evidence type="ECO:0000313" key="3">
    <source>
        <dbReference type="Proteomes" id="UP000242662"/>
    </source>
</evidence>
<dbReference type="STRING" id="1464122.SAMN05421737_105196"/>
<evidence type="ECO:0000256" key="1">
    <source>
        <dbReference type="SAM" id="Phobius"/>
    </source>
</evidence>
<name>A0A1G6IXS0_9BACI</name>
<feature type="transmembrane region" description="Helical" evidence="1">
    <location>
        <begin position="6"/>
        <end position="25"/>
    </location>
</feature>
<keyword evidence="3" id="KW-1185">Reference proteome</keyword>
<sequence length="98" mass="11120">MKRYRWLIGVAASIVIIIMGFIIQVEHGPDEDARVIVDFTLKRYSAPDCFDDAGFTNNIGETTYKDAVAKDFKEESVCTSLAFKKTSGPLWFSWFISE</sequence>
<dbReference type="OrthoDB" id="2390164at2"/>
<dbReference type="AlphaFoldDB" id="A0A1G6IXS0"/>
<keyword evidence="1" id="KW-0812">Transmembrane</keyword>
<dbReference type="RefSeq" id="WP_090775544.1">
    <property type="nucleotide sequence ID" value="NZ_FMYM01000005.1"/>
</dbReference>
<reference evidence="3" key="1">
    <citation type="submission" date="2016-09" db="EMBL/GenBank/DDBJ databases">
        <authorList>
            <person name="Varghese N."/>
            <person name="Submissions S."/>
        </authorList>
    </citation>
    <scope>NUCLEOTIDE SEQUENCE [LARGE SCALE GENOMIC DNA]</scope>
    <source>
        <strain evidence="3">25nlg</strain>
    </source>
</reference>
<dbReference type="Proteomes" id="UP000242662">
    <property type="component" value="Unassembled WGS sequence"/>
</dbReference>
<protein>
    <submittedName>
        <fullName evidence="2">Uncharacterized protein</fullName>
    </submittedName>
</protein>
<organism evidence="2 3">
    <name type="scientific">Shouchella lonarensis</name>
    <dbReference type="NCBI Taxonomy" id="1464122"/>
    <lineage>
        <taxon>Bacteria</taxon>
        <taxon>Bacillati</taxon>
        <taxon>Bacillota</taxon>
        <taxon>Bacilli</taxon>
        <taxon>Bacillales</taxon>
        <taxon>Bacillaceae</taxon>
        <taxon>Shouchella</taxon>
    </lineage>
</organism>
<keyword evidence="1" id="KW-1133">Transmembrane helix</keyword>